<dbReference type="PROSITE" id="PS50883">
    <property type="entry name" value="EAL"/>
    <property type="match status" value="1"/>
</dbReference>
<feature type="compositionally biased region" description="Low complexity" evidence="1">
    <location>
        <begin position="468"/>
        <end position="478"/>
    </location>
</feature>
<dbReference type="NCBIfam" id="TIGR00254">
    <property type="entry name" value="GGDEF"/>
    <property type="match status" value="1"/>
</dbReference>
<feature type="transmembrane region" description="Helical" evidence="2">
    <location>
        <begin position="140"/>
        <end position="157"/>
    </location>
</feature>
<evidence type="ECO:0000313" key="5">
    <source>
        <dbReference type="EMBL" id="GIE69663.1"/>
    </source>
</evidence>
<evidence type="ECO:0000313" key="6">
    <source>
        <dbReference type="Proteomes" id="UP000624709"/>
    </source>
</evidence>
<dbReference type="PANTHER" id="PTHR44757">
    <property type="entry name" value="DIGUANYLATE CYCLASE DGCP"/>
    <property type="match status" value="1"/>
</dbReference>
<dbReference type="InterPro" id="IPR001633">
    <property type="entry name" value="EAL_dom"/>
</dbReference>
<evidence type="ECO:0000259" key="3">
    <source>
        <dbReference type="PROSITE" id="PS50883"/>
    </source>
</evidence>
<feature type="transmembrane region" description="Helical" evidence="2">
    <location>
        <begin position="16"/>
        <end position="38"/>
    </location>
</feature>
<organism evidence="5 6">
    <name type="scientific">Actinoplanes palleronii</name>
    <dbReference type="NCBI Taxonomy" id="113570"/>
    <lineage>
        <taxon>Bacteria</taxon>
        <taxon>Bacillati</taxon>
        <taxon>Actinomycetota</taxon>
        <taxon>Actinomycetes</taxon>
        <taxon>Micromonosporales</taxon>
        <taxon>Micromonosporaceae</taxon>
        <taxon>Actinoplanes</taxon>
    </lineage>
</organism>
<dbReference type="InterPro" id="IPR043128">
    <property type="entry name" value="Rev_trsase/Diguanyl_cyclase"/>
</dbReference>
<dbReference type="SUPFAM" id="SSF141868">
    <property type="entry name" value="EAL domain-like"/>
    <property type="match status" value="1"/>
</dbReference>
<gene>
    <name evidence="5" type="ORF">Apa02nite_057710</name>
</gene>
<dbReference type="EMBL" id="BOMS01000090">
    <property type="protein sequence ID" value="GIE69663.1"/>
    <property type="molecule type" value="Genomic_DNA"/>
</dbReference>
<sequence>MVSGDVARGPARPARWAAASWIVLGAGLLTAVAVGVAAPATATRVYLLGVLVCCVAAATGLRHNVAAGHRRPWLLLLSAQCLSLTGESVRLLVTSVDALAHTALTMIPNLVLLPNYLLLTAGVLDLLRRSRAAADDPARVDTLLVGVGAALVVWSLWVEPWFATDDRRWQNLVAALLPLAAALLLVIAMPVLLLTRVRTPALALFVASGVALLAADMVLAVRGWFVSGPGAIPMHVMGALVFVADTTNAACMLHPSVRVLTEQVQGRSRFLTKGRTAAITAALCVPTVLWVAAPPVNNTFALVRAGLSLALIGVVVARVVRANNSRARAEQETRWQAEHDALTGLPNRDTVAATIDRWVARGDAPSRVSVLLLDLDRFKLINDHWGHEVGDELLRAVAARIAAAVRAEDLVSRVGGDEFVVALLGPVDEPVAEQLAARLLVELAAPLPLSVGAVDVTASVGVAHAAPQPHAAAPGHHASTPGSHPEPPDDHAASRESALDLLRDADTAMYRAKDCGRNRYAVFDPDLRKGIQRRVELEGALRGALAHGQLAVHYQPLVHLATGRVDGFEALMRWTHPEFGPVSPVEFIPVAEDTGLIVESGAWLLEEAAAQTQAWRSGSPVHVSVNLAVRQLREPGLADRVREILERTGLPAEGLWLEITESGFMEDPDTCLRTLHELAALGITLCIDDFGTGYSSLSYLQRLPVAIVKIDRAFVTGVGDGGPDEPIVRAVLAMSHALGHRVVAEGVETAVQRDWLRANGCDFGQGWLYGKPLAAADQTAALQKAISSLNA</sequence>
<feature type="transmembrane region" description="Helical" evidence="2">
    <location>
        <begin position="201"/>
        <end position="225"/>
    </location>
</feature>
<dbReference type="InterPro" id="IPR000160">
    <property type="entry name" value="GGDEF_dom"/>
</dbReference>
<feature type="domain" description="GGDEF" evidence="4">
    <location>
        <begin position="366"/>
        <end position="525"/>
    </location>
</feature>
<dbReference type="Proteomes" id="UP000624709">
    <property type="component" value="Unassembled WGS sequence"/>
</dbReference>
<feature type="transmembrane region" description="Helical" evidence="2">
    <location>
        <begin position="99"/>
        <end position="119"/>
    </location>
</feature>
<comment type="caution">
    <text evidence="5">The sequence shown here is derived from an EMBL/GenBank/DDBJ whole genome shotgun (WGS) entry which is preliminary data.</text>
</comment>
<keyword evidence="6" id="KW-1185">Reference proteome</keyword>
<dbReference type="CDD" id="cd01949">
    <property type="entry name" value="GGDEF"/>
    <property type="match status" value="1"/>
</dbReference>
<dbReference type="InterPro" id="IPR035919">
    <property type="entry name" value="EAL_sf"/>
</dbReference>
<reference evidence="5 6" key="1">
    <citation type="submission" date="2021-01" db="EMBL/GenBank/DDBJ databases">
        <title>Whole genome shotgun sequence of Actinoplanes palleronii NBRC 14916.</title>
        <authorList>
            <person name="Komaki H."/>
            <person name="Tamura T."/>
        </authorList>
    </citation>
    <scope>NUCLEOTIDE SEQUENCE [LARGE SCALE GENOMIC DNA]</scope>
    <source>
        <strain evidence="5 6">NBRC 14916</strain>
    </source>
</reference>
<dbReference type="Gene3D" id="3.30.70.270">
    <property type="match status" value="1"/>
</dbReference>
<dbReference type="InterPro" id="IPR029787">
    <property type="entry name" value="Nucleotide_cyclase"/>
</dbReference>
<protein>
    <recommendedName>
        <fullName evidence="7">Diguanylate cyclase (GGDEF)-like protein</fullName>
    </recommendedName>
</protein>
<proteinExistence type="predicted"/>
<dbReference type="RefSeq" id="WP_203827797.1">
    <property type="nucleotide sequence ID" value="NZ_BAAATY010000040.1"/>
</dbReference>
<dbReference type="PROSITE" id="PS50887">
    <property type="entry name" value="GGDEF"/>
    <property type="match status" value="1"/>
</dbReference>
<feature type="transmembrane region" description="Helical" evidence="2">
    <location>
        <begin position="274"/>
        <end position="293"/>
    </location>
</feature>
<accession>A0ABQ4BG56</accession>
<keyword evidence="2" id="KW-0812">Transmembrane</keyword>
<dbReference type="Pfam" id="PF00563">
    <property type="entry name" value="EAL"/>
    <property type="match status" value="1"/>
</dbReference>
<dbReference type="Gene3D" id="3.20.20.450">
    <property type="entry name" value="EAL domain"/>
    <property type="match status" value="1"/>
</dbReference>
<dbReference type="SMART" id="SM00267">
    <property type="entry name" value="GGDEF"/>
    <property type="match status" value="1"/>
</dbReference>
<evidence type="ECO:0008006" key="7">
    <source>
        <dbReference type="Google" id="ProtNLM"/>
    </source>
</evidence>
<feature type="transmembrane region" description="Helical" evidence="2">
    <location>
        <begin position="44"/>
        <end position="61"/>
    </location>
</feature>
<keyword evidence="2" id="KW-1133">Transmembrane helix</keyword>
<keyword evidence="2" id="KW-0472">Membrane</keyword>
<dbReference type="CDD" id="cd01948">
    <property type="entry name" value="EAL"/>
    <property type="match status" value="1"/>
</dbReference>
<dbReference type="InterPro" id="IPR052155">
    <property type="entry name" value="Biofilm_reg_signaling"/>
</dbReference>
<feature type="transmembrane region" description="Helical" evidence="2">
    <location>
        <begin position="299"/>
        <end position="320"/>
    </location>
</feature>
<name>A0ABQ4BG56_9ACTN</name>
<feature type="transmembrane region" description="Helical" evidence="2">
    <location>
        <begin position="169"/>
        <end position="194"/>
    </location>
</feature>
<dbReference type="SMART" id="SM00052">
    <property type="entry name" value="EAL"/>
    <property type="match status" value="1"/>
</dbReference>
<feature type="compositionally biased region" description="Basic and acidic residues" evidence="1">
    <location>
        <begin position="486"/>
        <end position="495"/>
    </location>
</feature>
<evidence type="ECO:0000259" key="4">
    <source>
        <dbReference type="PROSITE" id="PS50887"/>
    </source>
</evidence>
<dbReference type="PANTHER" id="PTHR44757:SF2">
    <property type="entry name" value="BIOFILM ARCHITECTURE MAINTENANCE PROTEIN MBAA"/>
    <property type="match status" value="1"/>
</dbReference>
<evidence type="ECO:0000256" key="1">
    <source>
        <dbReference type="SAM" id="MobiDB-lite"/>
    </source>
</evidence>
<dbReference type="Pfam" id="PF00990">
    <property type="entry name" value="GGDEF"/>
    <property type="match status" value="1"/>
</dbReference>
<dbReference type="SUPFAM" id="SSF55073">
    <property type="entry name" value="Nucleotide cyclase"/>
    <property type="match status" value="1"/>
</dbReference>
<evidence type="ECO:0000256" key="2">
    <source>
        <dbReference type="SAM" id="Phobius"/>
    </source>
</evidence>
<feature type="region of interest" description="Disordered" evidence="1">
    <location>
        <begin position="468"/>
        <end position="495"/>
    </location>
</feature>
<feature type="domain" description="EAL" evidence="3">
    <location>
        <begin position="534"/>
        <end position="786"/>
    </location>
</feature>